<dbReference type="Pfam" id="PF00015">
    <property type="entry name" value="MCPsignal"/>
    <property type="match status" value="1"/>
</dbReference>
<dbReference type="GO" id="GO:0016020">
    <property type="term" value="C:membrane"/>
    <property type="evidence" value="ECO:0007669"/>
    <property type="project" value="UniProtKB-SubCell"/>
</dbReference>
<accession>A0A8J6UIN1</accession>
<evidence type="ECO:0000256" key="4">
    <source>
        <dbReference type="PROSITE-ProRule" id="PRU00284"/>
    </source>
</evidence>
<evidence type="ECO:0000256" key="3">
    <source>
        <dbReference type="ARBA" id="ARBA00029447"/>
    </source>
</evidence>
<feature type="transmembrane region" description="Helical" evidence="5">
    <location>
        <begin position="330"/>
        <end position="353"/>
    </location>
</feature>
<name>A0A8J6UIN1_9GAMM</name>
<dbReference type="AlphaFoldDB" id="A0A8J6UIN1"/>
<dbReference type="GO" id="GO:0007165">
    <property type="term" value="P:signal transduction"/>
    <property type="evidence" value="ECO:0007669"/>
    <property type="project" value="UniProtKB-KW"/>
</dbReference>
<dbReference type="PROSITE" id="PS50885">
    <property type="entry name" value="HAMP"/>
    <property type="match status" value="1"/>
</dbReference>
<evidence type="ECO:0000313" key="8">
    <source>
        <dbReference type="EMBL" id="MBD1388638.1"/>
    </source>
</evidence>
<dbReference type="Proteomes" id="UP000638014">
    <property type="component" value="Unassembled WGS sequence"/>
</dbReference>
<keyword evidence="2 4" id="KW-0807">Transducer</keyword>
<dbReference type="Gene3D" id="1.10.287.950">
    <property type="entry name" value="Methyl-accepting chemotaxis protein"/>
    <property type="match status" value="1"/>
</dbReference>
<dbReference type="SUPFAM" id="SSF58104">
    <property type="entry name" value="Methyl-accepting chemotaxis protein (MCP) signaling domain"/>
    <property type="match status" value="1"/>
</dbReference>
<dbReference type="PANTHER" id="PTHR32089:SF112">
    <property type="entry name" value="LYSOZYME-LIKE PROTEIN-RELATED"/>
    <property type="match status" value="1"/>
</dbReference>
<sequence length="684" mass="75657">MNFINHISVKKRIMFLVFIPLVSTLFFAIERYQNASAELQNVQHLEVLQQYIGVVSPLTSALQQERLYSKLYMGPGGPEDPIGKEFLPNVLQSRKAVDQALADYQQFVGQRELLSIFPGLLNDIDQVAESMINFSDMRLNVDRRLKKSAAKPGASGKYFWTFLTFNKIVGALIKSSDEVVILASNDPKLSLLANSYKNLTQGQDTVMLQILAVHSAITRGLLTTTFGDIMQYRQLEDTYLNNFGIYAPTDLKQYVSEQLTQTESFKFSKAKYQEIRKQINSLIGKQLPLDEREWLGIGHDMSNGYQAVIDETLSQIEQTKNDLYSAANSAVWNTIIVLVVLLLILVAVSTVIINSINRPLKQLIRDLAQLAESKDMTLRSKIEGRNELSQVGEAFNGLIETFEQTLFSVREKVNAMDDITHDVSISVGESMASIESQRASTNSISVAVNEMTATIHEVATMSNNTSDAVVRAHDLSVDSEQGAMLSKDRMDQLFQELGDTSQLVDKLNNEASQISNILQVIRGISEQTNLLALNAAIEAARAGESGRGFAVVADEVRELSKRTHDSTDQIQAQIEALIGGAARASQKMAVLQNNCQETVDVVQSSSDAFITIKSELNQITDMASQIAVAAEEQTNVADEINQRIHGIKDDSDALQRQGAATGEATKDLLRGGQELKEKISVFNF</sequence>
<comment type="caution">
    <text evidence="8">The sequence shown here is derived from an EMBL/GenBank/DDBJ whole genome shotgun (WGS) entry which is preliminary data.</text>
</comment>
<protein>
    <submittedName>
        <fullName evidence="8">Methyl-accepting chemotaxis protein</fullName>
    </submittedName>
</protein>
<evidence type="ECO:0000259" key="7">
    <source>
        <dbReference type="PROSITE" id="PS50885"/>
    </source>
</evidence>
<proteinExistence type="inferred from homology"/>
<keyword evidence="5" id="KW-0812">Transmembrane</keyword>
<feature type="transmembrane region" description="Helical" evidence="5">
    <location>
        <begin position="12"/>
        <end position="29"/>
    </location>
</feature>
<dbReference type="PROSITE" id="PS50111">
    <property type="entry name" value="CHEMOTAXIS_TRANSDUC_2"/>
    <property type="match status" value="1"/>
</dbReference>
<organism evidence="8 9">
    <name type="scientific">Neiella litorisoli</name>
    <dbReference type="NCBI Taxonomy" id="2771431"/>
    <lineage>
        <taxon>Bacteria</taxon>
        <taxon>Pseudomonadati</taxon>
        <taxon>Pseudomonadota</taxon>
        <taxon>Gammaproteobacteria</taxon>
        <taxon>Alteromonadales</taxon>
        <taxon>Echinimonadaceae</taxon>
        <taxon>Neiella</taxon>
    </lineage>
</organism>
<keyword evidence="9" id="KW-1185">Reference proteome</keyword>
<evidence type="ECO:0000256" key="2">
    <source>
        <dbReference type="ARBA" id="ARBA00023224"/>
    </source>
</evidence>
<dbReference type="InterPro" id="IPR003660">
    <property type="entry name" value="HAMP_dom"/>
</dbReference>
<comment type="subcellular location">
    <subcellularLocation>
        <location evidence="1">Membrane</location>
    </subcellularLocation>
</comment>
<dbReference type="EMBL" id="JACXAF010000004">
    <property type="protein sequence ID" value="MBD1388638.1"/>
    <property type="molecule type" value="Genomic_DNA"/>
</dbReference>
<comment type="similarity">
    <text evidence="3">Belongs to the methyl-accepting chemotaxis (MCP) protein family.</text>
</comment>
<dbReference type="GO" id="GO:0006935">
    <property type="term" value="P:chemotaxis"/>
    <property type="evidence" value="ECO:0007669"/>
    <property type="project" value="UniProtKB-ARBA"/>
</dbReference>
<evidence type="ECO:0000256" key="1">
    <source>
        <dbReference type="ARBA" id="ARBA00004370"/>
    </source>
</evidence>
<dbReference type="CDD" id="cd11386">
    <property type="entry name" value="MCP_signal"/>
    <property type="match status" value="1"/>
</dbReference>
<dbReference type="RefSeq" id="WP_191143748.1">
    <property type="nucleotide sequence ID" value="NZ_JACXAF010000004.1"/>
</dbReference>
<dbReference type="PANTHER" id="PTHR32089">
    <property type="entry name" value="METHYL-ACCEPTING CHEMOTAXIS PROTEIN MCPB"/>
    <property type="match status" value="1"/>
</dbReference>
<gene>
    <name evidence="8" type="ORF">IC617_04280</name>
</gene>
<keyword evidence="5" id="KW-0472">Membrane</keyword>
<dbReference type="InterPro" id="IPR004089">
    <property type="entry name" value="MCPsignal_dom"/>
</dbReference>
<evidence type="ECO:0000256" key="5">
    <source>
        <dbReference type="SAM" id="Phobius"/>
    </source>
</evidence>
<evidence type="ECO:0000313" key="9">
    <source>
        <dbReference type="Proteomes" id="UP000638014"/>
    </source>
</evidence>
<evidence type="ECO:0000259" key="6">
    <source>
        <dbReference type="PROSITE" id="PS50111"/>
    </source>
</evidence>
<feature type="domain" description="Methyl-accepting transducer" evidence="6">
    <location>
        <begin position="412"/>
        <end position="648"/>
    </location>
</feature>
<dbReference type="Pfam" id="PF00672">
    <property type="entry name" value="HAMP"/>
    <property type="match status" value="1"/>
</dbReference>
<keyword evidence="5" id="KW-1133">Transmembrane helix</keyword>
<reference evidence="8" key="1">
    <citation type="submission" date="2020-09" db="EMBL/GenBank/DDBJ databases">
        <title>A novel bacterium of genus Neiella, isolated from South China Sea.</title>
        <authorList>
            <person name="Huang H."/>
            <person name="Mo K."/>
            <person name="Hu Y."/>
        </authorList>
    </citation>
    <scope>NUCLEOTIDE SEQUENCE</scope>
    <source>
        <strain evidence="8">HB171785</strain>
    </source>
</reference>
<dbReference type="FunFam" id="1.10.287.950:FF:000001">
    <property type="entry name" value="Methyl-accepting chemotaxis sensory transducer"/>
    <property type="match status" value="1"/>
</dbReference>
<dbReference type="SMART" id="SM00283">
    <property type="entry name" value="MA"/>
    <property type="match status" value="1"/>
</dbReference>
<feature type="domain" description="HAMP" evidence="7">
    <location>
        <begin position="354"/>
        <end position="407"/>
    </location>
</feature>